<dbReference type="EMBL" id="SKCS01001290">
    <property type="protein sequence ID" value="TNN04618.1"/>
    <property type="molecule type" value="Genomic_DNA"/>
</dbReference>
<evidence type="ECO:0000313" key="2">
    <source>
        <dbReference type="Proteomes" id="UP000311919"/>
    </source>
</evidence>
<gene>
    <name evidence="1" type="ORF">EWB00_000855</name>
</gene>
<comment type="caution">
    <text evidence="1">The sequence shown here is derived from an EMBL/GenBank/DDBJ whole genome shotgun (WGS) entry which is preliminary data.</text>
</comment>
<organism evidence="1 2">
    <name type="scientific">Schistosoma japonicum</name>
    <name type="common">Blood fluke</name>
    <dbReference type="NCBI Taxonomy" id="6182"/>
    <lineage>
        <taxon>Eukaryota</taxon>
        <taxon>Metazoa</taxon>
        <taxon>Spiralia</taxon>
        <taxon>Lophotrochozoa</taxon>
        <taxon>Platyhelminthes</taxon>
        <taxon>Trematoda</taxon>
        <taxon>Digenea</taxon>
        <taxon>Strigeidida</taxon>
        <taxon>Schistosomatoidea</taxon>
        <taxon>Schistosomatidae</taxon>
        <taxon>Schistosoma</taxon>
    </lineage>
</organism>
<name>A0A4Z2CK75_SCHJA</name>
<sequence>MMLWTTPGPLYAILDPSTCHHMDVLPRTRNASSINPSLGPVSEKKPKARASERMVNACYCGDRSWSAGLWGAKDTNSLDSVPSFSLQETDVQPCIEAPRVVYCRPIFNI</sequence>
<dbReference type="Proteomes" id="UP000311919">
    <property type="component" value="Unassembled WGS sequence"/>
</dbReference>
<keyword evidence="2" id="KW-1185">Reference proteome</keyword>
<dbReference type="AlphaFoldDB" id="A0A4Z2CK75"/>
<proteinExistence type="predicted"/>
<evidence type="ECO:0000313" key="1">
    <source>
        <dbReference type="EMBL" id="TNN04618.1"/>
    </source>
</evidence>
<reference evidence="1 2" key="1">
    <citation type="submission" date="2019-03" db="EMBL/GenBank/DDBJ databases">
        <title>An improved genome assembly of the fluke Schistosoma japonicum.</title>
        <authorList>
            <person name="Hu W."/>
            <person name="Luo F."/>
            <person name="Yin M."/>
            <person name="Mo X."/>
            <person name="Sun C."/>
            <person name="Wu Q."/>
            <person name="Zhu B."/>
            <person name="Xiang M."/>
            <person name="Wang J."/>
            <person name="Wang Y."/>
            <person name="Zhang T."/>
            <person name="Xu B."/>
            <person name="Zheng H."/>
            <person name="Feng Z."/>
        </authorList>
    </citation>
    <scope>NUCLEOTIDE SEQUENCE [LARGE SCALE GENOMIC DNA]</scope>
    <source>
        <strain evidence="1">HuSjv2</strain>
        <tissue evidence="1">Worms</tissue>
    </source>
</reference>
<protein>
    <submittedName>
        <fullName evidence="1">Uncharacterized protein</fullName>
    </submittedName>
</protein>
<accession>A0A4Z2CK75</accession>